<evidence type="ECO:0000259" key="2">
    <source>
        <dbReference type="Pfam" id="PF02517"/>
    </source>
</evidence>
<dbReference type="AlphaFoldDB" id="A0A166CQM2"/>
<feature type="transmembrane region" description="Helical" evidence="1">
    <location>
        <begin position="204"/>
        <end position="227"/>
    </location>
</feature>
<feature type="transmembrane region" description="Helical" evidence="1">
    <location>
        <begin position="106"/>
        <end position="127"/>
    </location>
</feature>
<name>A0A166CQM2_9EURY</name>
<keyword evidence="3" id="KW-0378">Hydrolase</keyword>
<feature type="transmembrane region" description="Helical" evidence="1">
    <location>
        <begin position="139"/>
        <end position="157"/>
    </location>
</feature>
<protein>
    <submittedName>
        <fullName evidence="3">CAAX amino terminal protease self-immunity</fullName>
    </submittedName>
</protein>
<feature type="domain" description="CAAX prenyl protease 2/Lysostaphin resistance protein A-like" evidence="2">
    <location>
        <begin position="147"/>
        <end position="243"/>
    </location>
</feature>
<accession>A0A166CQM2</accession>
<comment type="caution">
    <text evidence="3">The sequence shown here is derived from an EMBL/GenBank/DDBJ whole genome shotgun (WGS) entry which is preliminary data.</text>
</comment>
<gene>
    <name evidence="3" type="ORF">MBCUT_18950</name>
</gene>
<keyword evidence="3" id="KW-0645">Protease</keyword>
<dbReference type="GO" id="GO:0004175">
    <property type="term" value="F:endopeptidase activity"/>
    <property type="evidence" value="ECO:0007669"/>
    <property type="project" value="UniProtKB-ARBA"/>
</dbReference>
<dbReference type="InterPro" id="IPR003675">
    <property type="entry name" value="Rce1/LyrA-like_dom"/>
</dbReference>
<organism evidence="3 4">
    <name type="scientific">Methanobrevibacter cuticularis</name>
    <dbReference type="NCBI Taxonomy" id="47311"/>
    <lineage>
        <taxon>Archaea</taxon>
        <taxon>Methanobacteriati</taxon>
        <taxon>Methanobacteriota</taxon>
        <taxon>Methanomada group</taxon>
        <taxon>Methanobacteria</taxon>
        <taxon>Methanobacteriales</taxon>
        <taxon>Methanobacteriaceae</taxon>
        <taxon>Methanobrevibacter</taxon>
    </lineage>
</organism>
<dbReference type="STRING" id="47311.MBCUT_18950"/>
<dbReference type="OrthoDB" id="77703at2157"/>
<dbReference type="RefSeq" id="WP_067260425.1">
    <property type="nucleotide sequence ID" value="NZ_LWMW01000147.1"/>
</dbReference>
<keyword evidence="1" id="KW-0472">Membrane</keyword>
<dbReference type="Pfam" id="PF02517">
    <property type="entry name" value="Rce1-like"/>
    <property type="match status" value="1"/>
</dbReference>
<keyword evidence="1" id="KW-1133">Transmembrane helix</keyword>
<reference evidence="3 4" key="1">
    <citation type="submission" date="2016-04" db="EMBL/GenBank/DDBJ databases">
        <title>Genome sequence of Methanobrevibacter cuticularis DSM 11139.</title>
        <authorList>
            <person name="Poehlein A."/>
            <person name="Seedorf H."/>
            <person name="Daniel R."/>
        </authorList>
    </citation>
    <scope>NUCLEOTIDE SEQUENCE [LARGE SCALE GENOMIC DNA]</scope>
    <source>
        <strain evidence="3 4">DSM 11139</strain>
    </source>
</reference>
<dbReference type="GO" id="GO:0080120">
    <property type="term" value="P:CAAX-box protein maturation"/>
    <property type="evidence" value="ECO:0007669"/>
    <property type="project" value="UniProtKB-ARBA"/>
</dbReference>
<evidence type="ECO:0000256" key="1">
    <source>
        <dbReference type="SAM" id="Phobius"/>
    </source>
</evidence>
<feature type="transmembrane region" description="Helical" evidence="1">
    <location>
        <begin position="239"/>
        <end position="261"/>
    </location>
</feature>
<keyword evidence="1" id="KW-0812">Transmembrane</keyword>
<dbReference type="PATRIC" id="fig|47311.3.peg.2063"/>
<proteinExistence type="predicted"/>
<sequence length="299" mass="33771">MSNYLENGKYGKNNLWRYIVTIILSYLVGSAVGVGISMILDIIFELNKQPGLSGIINILIIFSIQTIFLALSIKFIHKKSFISLINTVKTNENSKFSFLKKIRWKIFLKGCFIWLIYMIVLIGVSMAISPDNYVFNPNYNIYAVFSILPILAISLFIQSSFEEYFFRGYLNQGLKLIFKNPLVAILIGSLLFALPHFQNGGSDIVLIILNVSGTFLMGLIFSIFTFLYNGLEFSMGIHFINNLSIGILGSSSGPFSAIPGIFKFVGYDFLTDVLLPVIALTIFVVLLFIYKKEEIMNFR</sequence>
<dbReference type="GO" id="GO:0006508">
    <property type="term" value="P:proteolysis"/>
    <property type="evidence" value="ECO:0007669"/>
    <property type="project" value="UniProtKB-KW"/>
</dbReference>
<keyword evidence="4" id="KW-1185">Reference proteome</keyword>
<feature type="transmembrane region" description="Helical" evidence="1">
    <location>
        <begin position="177"/>
        <end position="198"/>
    </location>
</feature>
<feature type="transmembrane region" description="Helical" evidence="1">
    <location>
        <begin position="52"/>
        <end position="73"/>
    </location>
</feature>
<evidence type="ECO:0000313" key="3">
    <source>
        <dbReference type="EMBL" id="KZX14768.1"/>
    </source>
</evidence>
<dbReference type="Proteomes" id="UP000077275">
    <property type="component" value="Unassembled WGS sequence"/>
</dbReference>
<evidence type="ECO:0000313" key="4">
    <source>
        <dbReference type="Proteomes" id="UP000077275"/>
    </source>
</evidence>
<dbReference type="EMBL" id="LWMW01000147">
    <property type="protein sequence ID" value="KZX14768.1"/>
    <property type="molecule type" value="Genomic_DNA"/>
</dbReference>
<feature type="transmembrane region" description="Helical" evidence="1">
    <location>
        <begin position="273"/>
        <end position="290"/>
    </location>
</feature>
<feature type="transmembrane region" description="Helical" evidence="1">
    <location>
        <begin position="15"/>
        <end position="40"/>
    </location>
</feature>